<dbReference type="InterPro" id="IPR054470">
    <property type="entry name" value="FIMAH_dom"/>
</dbReference>
<dbReference type="Gene3D" id="3.40.50.1820">
    <property type="entry name" value="alpha/beta hydrolase"/>
    <property type="match status" value="1"/>
</dbReference>
<dbReference type="Pfam" id="PF02129">
    <property type="entry name" value="Peptidase_S15"/>
    <property type="match status" value="1"/>
</dbReference>
<accession>A0A1I0YPC0</accession>
<dbReference type="Gene3D" id="1.10.246.70">
    <property type="match status" value="1"/>
</dbReference>
<keyword evidence="4" id="KW-1185">Reference proteome</keyword>
<dbReference type="InterPro" id="IPR013736">
    <property type="entry name" value="Xaa-Pro_dipept_C"/>
</dbReference>
<dbReference type="Gene3D" id="2.60.120.260">
    <property type="entry name" value="Galactose-binding domain-like"/>
    <property type="match status" value="2"/>
</dbReference>
<dbReference type="InterPro" id="IPR029058">
    <property type="entry name" value="AB_hydrolase_fold"/>
</dbReference>
<evidence type="ECO:0000313" key="3">
    <source>
        <dbReference type="EMBL" id="SFB14636.1"/>
    </source>
</evidence>
<dbReference type="InterPro" id="IPR008979">
    <property type="entry name" value="Galactose-bd-like_sf"/>
</dbReference>
<dbReference type="EMBL" id="FOJW01000008">
    <property type="protein sequence ID" value="SFB14636.1"/>
    <property type="molecule type" value="Genomic_DNA"/>
</dbReference>
<dbReference type="Proteomes" id="UP000198642">
    <property type="component" value="Unassembled WGS sequence"/>
</dbReference>
<reference evidence="3 4" key="1">
    <citation type="submission" date="2016-10" db="EMBL/GenBank/DDBJ databases">
        <authorList>
            <person name="de Groot N.N."/>
        </authorList>
    </citation>
    <scope>NUCLEOTIDE SEQUENCE [LARGE SCALE GENOMIC DNA]</scope>
    <source>
        <strain evidence="3 4">CGMCC 1.3702</strain>
    </source>
</reference>
<gene>
    <name evidence="3" type="ORF">SAMN04488072_10845</name>
</gene>
<dbReference type="GO" id="GO:0008239">
    <property type="term" value="F:dipeptidyl-peptidase activity"/>
    <property type="evidence" value="ECO:0007669"/>
    <property type="project" value="InterPro"/>
</dbReference>
<dbReference type="SUPFAM" id="SSF49785">
    <property type="entry name" value="Galactose-binding domain-like"/>
    <property type="match status" value="1"/>
</dbReference>
<proteinExistence type="predicted"/>
<protein>
    <submittedName>
        <fullName evidence="3">X-Pro dipeptidyl-peptidase (S15 family)</fullName>
    </submittedName>
</protein>
<dbReference type="Pfam" id="PF22888">
    <property type="entry name" value="FIMAH"/>
    <property type="match status" value="1"/>
</dbReference>
<evidence type="ECO:0000313" key="4">
    <source>
        <dbReference type="Proteomes" id="UP000198642"/>
    </source>
</evidence>
<keyword evidence="1" id="KW-0378">Hydrolase</keyword>
<evidence type="ECO:0000259" key="2">
    <source>
        <dbReference type="SMART" id="SM00939"/>
    </source>
</evidence>
<dbReference type="SMART" id="SM00939">
    <property type="entry name" value="PepX_C"/>
    <property type="match status" value="1"/>
</dbReference>
<dbReference type="SUPFAM" id="SSF53474">
    <property type="entry name" value="alpha/beta-Hydrolases"/>
    <property type="match status" value="1"/>
</dbReference>
<dbReference type="STRING" id="237679.SAMN04488072_10845"/>
<evidence type="ECO:0000256" key="1">
    <source>
        <dbReference type="ARBA" id="ARBA00022801"/>
    </source>
</evidence>
<dbReference type="AlphaFoldDB" id="A0A1I0YPC0"/>
<feature type="domain" description="Xaa-Pro dipeptidyl-peptidase C-terminal" evidence="2">
    <location>
        <begin position="92"/>
        <end position="310"/>
    </location>
</feature>
<organism evidence="3 4">
    <name type="scientific">Lentibacillus halodurans</name>
    <dbReference type="NCBI Taxonomy" id="237679"/>
    <lineage>
        <taxon>Bacteria</taxon>
        <taxon>Bacillati</taxon>
        <taxon>Bacillota</taxon>
        <taxon>Bacilli</taxon>
        <taxon>Bacillales</taxon>
        <taxon>Bacillaceae</taxon>
        <taxon>Lentibacillus</taxon>
    </lineage>
</organism>
<sequence>MCDDVLLELVQNQDRKTGDYNDFWDERNYVKDAENVEASVFVVHGLHDWNTKTKHFSQWWEALGENDVDRKLWLHQGEHEEPDYHDWQETKHRWFDYWLYGIENGIMDEPIVDVQREDGTWHQQDDWPQDETTLHFKAGTDGESGILSVDSIVNNPMDTEYFLDNQSMRDDEIIDDIELSNSDRLAYLSPELTEQVRISGTPEIKIEASIDRPVTNLTALLVDYDGESPEIITRGWMDPQNLESSSESVPLTPNQEYTFTWDMQPHDYVFEPRNQIGIVLDQSDWGEFQYTIRPDPGAELTVLPALSELTLPIVGDDDALRVTADSMESLVESLEEEGEFGNSDDARSLMLHLTSVSHYENQEEAEKVVKHMEEGFQDLLEYQRDNELISERAYNTLIAHTDYLIKKWQ</sequence>
<dbReference type="Pfam" id="PF08530">
    <property type="entry name" value="PepX_C"/>
    <property type="match status" value="1"/>
</dbReference>
<name>A0A1I0YPC0_9BACI</name>
<dbReference type="InterPro" id="IPR000383">
    <property type="entry name" value="Xaa-Pro-like_dom"/>
</dbReference>